<dbReference type="InterPro" id="IPR050493">
    <property type="entry name" value="FAD-dep_Monooxygenase_BioMet"/>
</dbReference>
<organism evidence="4 5">
    <name type="scientific">Micromonospora profundi</name>
    <dbReference type="NCBI Taxonomy" id="1420889"/>
    <lineage>
        <taxon>Bacteria</taxon>
        <taxon>Bacillati</taxon>
        <taxon>Actinomycetota</taxon>
        <taxon>Actinomycetes</taxon>
        <taxon>Micromonosporales</taxon>
        <taxon>Micromonosporaceae</taxon>
        <taxon>Micromonospora</taxon>
    </lineage>
</organism>
<dbReference type="PANTHER" id="PTHR13789">
    <property type="entry name" value="MONOOXYGENASE"/>
    <property type="match status" value="1"/>
</dbReference>
<dbReference type="InterPro" id="IPR002938">
    <property type="entry name" value="FAD-bd"/>
</dbReference>
<gene>
    <name evidence="4" type="ORF">Q3V37_18475</name>
</gene>
<dbReference type="PRINTS" id="PR00420">
    <property type="entry name" value="RNGMNOXGNASE"/>
</dbReference>
<proteinExistence type="predicted"/>
<evidence type="ECO:0000259" key="3">
    <source>
        <dbReference type="Pfam" id="PF01494"/>
    </source>
</evidence>
<sequence>MTQARTAMIIGSGIAGSVAALALHRAGIEPTVFEAYDRPADNVGGELMLAPNGIDALRIVGVEDDVHRLGSPIRRTVMTDGRGRPFGEFEHLPDLPPSRAVKRADLQRLLRERTEAAGVRTVYGRRLVDATDSPDGITASFADGSSATADVLIGADGIRSTVRRLIDPSAPTAQFTGMLGFGGAVEMPSGGEPGVMHLVNGHDGFFGHWIGSDGRVNWFSNITSDEPIAISEARRVSSDRWLNRLRRVHAEDVPARDVLDRAGPQDVLPFGAIEILPPLPTWYRGRMVLVGDAAHAPSPVSGQGASLASESAVQLARCLRDLPGVQAAFATYEMMRRPRVEKIAADAARANQAKAPGPVAYALMRLLAPVARHTVLKPERMFGPVHRYRIDWNRTVTAH</sequence>
<dbReference type="GO" id="GO:0071949">
    <property type="term" value="F:FAD binding"/>
    <property type="evidence" value="ECO:0007669"/>
    <property type="project" value="InterPro"/>
</dbReference>
<dbReference type="SUPFAM" id="SSF51905">
    <property type="entry name" value="FAD/NAD(P)-binding domain"/>
    <property type="match status" value="1"/>
</dbReference>
<keyword evidence="5" id="KW-1185">Reference proteome</keyword>
<evidence type="ECO:0000313" key="4">
    <source>
        <dbReference type="EMBL" id="WLS43392.1"/>
    </source>
</evidence>
<dbReference type="Pfam" id="PF01494">
    <property type="entry name" value="FAD_binding_3"/>
    <property type="match status" value="1"/>
</dbReference>
<accession>A0AAJ6HNQ4</accession>
<dbReference type="Proteomes" id="UP001235874">
    <property type="component" value="Chromosome"/>
</dbReference>
<protein>
    <submittedName>
        <fullName evidence="4">NAD(P)/FAD-dependent oxidoreductase</fullName>
    </submittedName>
</protein>
<evidence type="ECO:0000313" key="5">
    <source>
        <dbReference type="Proteomes" id="UP001235874"/>
    </source>
</evidence>
<dbReference type="RefSeq" id="WP_306270832.1">
    <property type="nucleotide sequence ID" value="NZ_CP130472.1"/>
</dbReference>
<keyword evidence="2" id="KW-0503">Monooxygenase</keyword>
<dbReference type="GO" id="GO:0004497">
    <property type="term" value="F:monooxygenase activity"/>
    <property type="evidence" value="ECO:0007669"/>
    <property type="project" value="UniProtKB-KW"/>
</dbReference>
<evidence type="ECO:0000256" key="2">
    <source>
        <dbReference type="ARBA" id="ARBA00023033"/>
    </source>
</evidence>
<dbReference type="InterPro" id="IPR036188">
    <property type="entry name" value="FAD/NAD-bd_sf"/>
</dbReference>
<dbReference type="AlphaFoldDB" id="A0AAJ6HNQ4"/>
<dbReference type="KEGG" id="mprn:Q3V37_18475"/>
<reference evidence="4 5" key="1">
    <citation type="submission" date="2023-07" db="EMBL/GenBank/DDBJ databases">
        <title>Micromonospora profundi TRM 95458 converts glycerol to a new osmotic compound.</title>
        <authorList>
            <person name="Lu D."/>
        </authorList>
    </citation>
    <scope>NUCLEOTIDE SEQUENCE [LARGE SCALE GENOMIC DNA]</scope>
    <source>
        <strain evidence="4 5">TRM95458</strain>
    </source>
</reference>
<dbReference type="PANTHER" id="PTHR13789:SF309">
    <property type="entry name" value="PUTATIVE (AFU_ORTHOLOGUE AFUA_6G14510)-RELATED"/>
    <property type="match status" value="1"/>
</dbReference>
<dbReference type="EMBL" id="CP130472">
    <property type="protein sequence ID" value="WLS43392.1"/>
    <property type="molecule type" value="Genomic_DNA"/>
</dbReference>
<feature type="domain" description="FAD-binding" evidence="3">
    <location>
        <begin position="7"/>
        <end position="344"/>
    </location>
</feature>
<dbReference type="Gene3D" id="3.50.50.60">
    <property type="entry name" value="FAD/NAD(P)-binding domain"/>
    <property type="match status" value="1"/>
</dbReference>
<keyword evidence="1" id="KW-0560">Oxidoreductase</keyword>
<evidence type="ECO:0000256" key="1">
    <source>
        <dbReference type="ARBA" id="ARBA00023002"/>
    </source>
</evidence>
<name>A0AAJ6HNQ4_9ACTN</name>